<reference evidence="2" key="1">
    <citation type="submission" date="2019-03" db="EMBL/GenBank/DDBJ databases">
        <title>Snf2 controls pulcherriminic acid biosynthesis and connects pigmentation and antifungal activity of the yeast Metschnikowia pulcherrima.</title>
        <authorList>
            <person name="Gore-Lloyd D."/>
            <person name="Sumann I."/>
            <person name="Brachmann A.O."/>
            <person name="Schneeberger K."/>
            <person name="Ortiz-Merino R.A."/>
            <person name="Moreno-Beltran M."/>
            <person name="Schlaefli M."/>
            <person name="Kirner P."/>
            <person name="Santos Kron A."/>
            <person name="Wolfe K.H."/>
            <person name="Piel J."/>
            <person name="Ahrens C.H."/>
            <person name="Henk D."/>
            <person name="Freimoser F.M."/>
        </authorList>
    </citation>
    <scope>NUCLEOTIDE SEQUENCE [LARGE SCALE GENOMIC DNA]</scope>
    <source>
        <strain evidence="2">APC 1.2</strain>
    </source>
</reference>
<evidence type="ECO:0000313" key="1">
    <source>
        <dbReference type="EMBL" id="QBM89942.1"/>
    </source>
</evidence>
<keyword evidence="2" id="KW-1185">Reference proteome</keyword>
<protein>
    <submittedName>
        <fullName evidence="1">Uncharacterized protein</fullName>
    </submittedName>
</protein>
<accession>A0A4P6XQW9</accession>
<proteinExistence type="predicted"/>
<dbReference type="AlphaFoldDB" id="A0A4P6XQW9"/>
<gene>
    <name evidence="1" type="ORF">METSCH_E01790</name>
</gene>
<organism evidence="1 2">
    <name type="scientific">Metschnikowia aff. pulcherrima</name>
    <dbReference type="NCBI Taxonomy" id="2163413"/>
    <lineage>
        <taxon>Eukaryota</taxon>
        <taxon>Fungi</taxon>
        <taxon>Dikarya</taxon>
        <taxon>Ascomycota</taxon>
        <taxon>Saccharomycotina</taxon>
        <taxon>Pichiomycetes</taxon>
        <taxon>Metschnikowiaceae</taxon>
        <taxon>Metschnikowia</taxon>
    </lineage>
</organism>
<name>A0A4P6XQW9_9ASCO</name>
<evidence type="ECO:0000313" key="2">
    <source>
        <dbReference type="Proteomes" id="UP000292447"/>
    </source>
</evidence>
<sequence length="243" mass="27715">MRVQDFFIATTMLAPAAIAFPTFENRVISTNALITAENTKFVHYPVENTLFQKRDFTGDTPTEKALYYLLWLNKDLRGFVKNRTFDHRKFATESDDLRDQLARIDFFVEVKSVDSPSVEAQIAFSRQMYQTMVETADKKANYMNATHVGASVLQGIFDLNIELLSLYDRGGTPDTKLEDYNARVKDVYCSFMKLGDTFKALNGMVAGMKKLYKNQEVAAITRLDPLTRETNFHKKGPEICLAN</sequence>
<dbReference type="Proteomes" id="UP000292447">
    <property type="component" value="Chromosome V"/>
</dbReference>
<dbReference type="EMBL" id="CP034460">
    <property type="protein sequence ID" value="QBM89942.1"/>
    <property type="molecule type" value="Genomic_DNA"/>
</dbReference>